<evidence type="ECO:0000313" key="1">
    <source>
        <dbReference type="EMBL" id="ORC34298.1"/>
    </source>
</evidence>
<dbReference type="Proteomes" id="UP000192343">
    <property type="component" value="Unassembled WGS sequence"/>
</dbReference>
<gene>
    <name evidence="1" type="ORF">B4O97_13375</name>
</gene>
<organism evidence="1 2">
    <name type="scientific">Marispirochaeta aestuarii</name>
    <dbReference type="NCBI Taxonomy" id="1963862"/>
    <lineage>
        <taxon>Bacteria</taxon>
        <taxon>Pseudomonadati</taxon>
        <taxon>Spirochaetota</taxon>
        <taxon>Spirochaetia</taxon>
        <taxon>Spirochaetales</taxon>
        <taxon>Spirochaetaceae</taxon>
        <taxon>Marispirochaeta</taxon>
    </lineage>
</organism>
<dbReference type="STRING" id="1963862.B4O97_13375"/>
<keyword evidence="2" id="KW-1185">Reference proteome</keyword>
<accession>A0A1Y1RW33</accession>
<sequence length="83" mass="10043">MTLQEYYIVYPDGDRQEIEFPLRVNQVVDLNGRPLRPSWPAPRIIAYRICKVRTTEERGFLRRFYYAELMTMEQLESYARHGE</sequence>
<dbReference type="OrthoDB" id="361544at2"/>
<protein>
    <submittedName>
        <fullName evidence="1">Uncharacterized protein</fullName>
    </submittedName>
</protein>
<name>A0A1Y1RW33_9SPIO</name>
<dbReference type="AlphaFoldDB" id="A0A1Y1RW33"/>
<proteinExistence type="predicted"/>
<evidence type="ECO:0000313" key="2">
    <source>
        <dbReference type="Proteomes" id="UP000192343"/>
    </source>
</evidence>
<dbReference type="RefSeq" id="WP_083051546.1">
    <property type="nucleotide sequence ID" value="NZ_MWQY01000014.1"/>
</dbReference>
<reference evidence="1 2" key="1">
    <citation type="submission" date="2017-03" db="EMBL/GenBank/DDBJ databases">
        <title>Draft Genome sequence of Marispirochaeta sp. strain JC444.</title>
        <authorList>
            <person name="Shivani Y."/>
            <person name="Subhash Y."/>
            <person name="Sasikala C."/>
            <person name="Ramana C."/>
        </authorList>
    </citation>
    <scope>NUCLEOTIDE SEQUENCE [LARGE SCALE GENOMIC DNA]</scope>
    <source>
        <strain evidence="1 2">JC444</strain>
    </source>
</reference>
<dbReference type="EMBL" id="MWQY01000014">
    <property type="protein sequence ID" value="ORC34298.1"/>
    <property type="molecule type" value="Genomic_DNA"/>
</dbReference>
<comment type="caution">
    <text evidence="1">The sequence shown here is derived from an EMBL/GenBank/DDBJ whole genome shotgun (WGS) entry which is preliminary data.</text>
</comment>